<protein>
    <recommendedName>
        <fullName evidence="1">SGNH hydrolase-type esterase domain-containing protein</fullName>
    </recommendedName>
</protein>
<sequence>MLAVCIAAIILSVTLIVIFSGTGATRVACIGDSITQFSTYPNDLQTMLGTSYHVREFGVSGSTVLFSSFTPYIDQREFQRAKQFLPNIVIILLGTNDARSDYYQSIANFVADYEQLVREVQALESEPKIFLVTPPPIFDNDLDLSNANILEGVIPSIGQVAEELGLNLIDVYTPLVNHPEYFVDGVHPNNEGAQIIASEVYKAI</sequence>
<gene>
    <name evidence="2" type="ORF">AC478_03150</name>
</gene>
<dbReference type="InterPro" id="IPR045136">
    <property type="entry name" value="Iah1-like"/>
</dbReference>
<dbReference type="PANTHER" id="PTHR14209:SF19">
    <property type="entry name" value="ISOAMYL ACETATE-HYDROLYZING ESTERASE 1 HOMOLOG"/>
    <property type="match status" value="1"/>
</dbReference>
<dbReference type="PANTHER" id="PTHR14209">
    <property type="entry name" value="ISOAMYL ACETATE-HYDROLYZING ESTERASE 1"/>
    <property type="match status" value="1"/>
</dbReference>
<accession>A0A0M0BS55</accession>
<evidence type="ECO:0000313" key="3">
    <source>
        <dbReference type="Proteomes" id="UP000054016"/>
    </source>
</evidence>
<evidence type="ECO:0000259" key="1">
    <source>
        <dbReference type="Pfam" id="PF13472"/>
    </source>
</evidence>
<comment type="caution">
    <text evidence="2">The sequence shown here is derived from an EMBL/GenBank/DDBJ whole genome shotgun (WGS) entry which is preliminary data.</text>
</comment>
<evidence type="ECO:0000313" key="2">
    <source>
        <dbReference type="EMBL" id="KON31269.1"/>
    </source>
</evidence>
<proteinExistence type="predicted"/>
<dbReference type="EMBL" id="LFWV01000039">
    <property type="protein sequence ID" value="KON31269.1"/>
    <property type="molecule type" value="Genomic_DNA"/>
</dbReference>
<organism evidence="2 3">
    <name type="scientific">miscellaneous Crenarchaeota group-1 archaeon SG8-32-3</name>
    <dbReference type="NCBI Taxonomy" id="1685125"/>
    <lineage>
        <taxon>Archaea</taxon>
        <taxon>Candidatus Bathyarchaeota</taxon>
        <taxon>MCG-1</taxon>
    </lineage>
</organism>
<reference evidence="3" key="1">
    <citation type="submission" date="2015-06" db="EMBL/GenBank/DDBJ databases">
        <title>New insights into the roles of widespread benthic archaea in carbon and nitrogen cycling.</title>
        <authorList>
            <person name="Lazar C.S."/>
            <person name="Baker B.J."/>
            <person name="Seitz K.W."/>
            <person name="Hyde A.S."/>
            <person name="Dick G.J."/>
            <person name="Hinrichs K.-U."/>
            <person name="Teske A.P."/>
        </authorList>
    </citation>
    <scope>NUCLEOTIDE SEQUENCE [LARGE SCALE GENOMIC DNA]</scope>
</reference>
<dbReference type="AlphaFoldDB" id="A0A0M0BS55"/>
<feature type="domain" description="SGNH hydrolase-type esterase" evidence="1">
    <location>
        <begin position="29"/>
        <end position="195"/>
    </location>
</feature>
<dbReference type="Gene3D" id="3.40.50.1110">
    <property type="entry name" value="SGNH hydrolase"/>
    <property type="match status" value="1"/>
</dbReference>
<name>A0A0M0BS55_9ARCH</name>
<dbReference type="Pfam" id="PF13472">
    <property type="entry name" value="Lipase_GDSL_2"/>
    <property type="match status" value="1"/>
</dbReference>
<dbReference type="InterPro" id="IPR013830">
    <property type="entry name" value="SGNH_hydro"/>
</dbReference>
<dbReference type="InterPro" id="IPR036514">
    <property type="entry name" value="SGNH_hydro_sf"/>
</dbReference>
<dbReference type="Proteomes" id="UP000054016">
    <property type="component" value="Unassembled WGS sequence"/>
</dbReference>
<dbReference type="SUPFAM" id="SSF52266">
    <property type="entry name" value="SGNH hydrolase"/>
    <property type="match status" value="1"/>
</dbReference>